<dbReference type="AlphaFoldDB" id="A0A0A5G6C4"/>
<feature type="transmembrane region" description="Helical" evidence="5">
    <location>
        <begin position="47"/>
        <end position="65"/>
    </location>
</feature>
<feature type="transmembrane region" description="Helical" evidence="5">
    <location>
        <begin position="71"/>
        <end position="90"/>
    </location>
</feature>
<dbReference type="eggNOG" id="COG4818">
    <property type="taxonomic scope" value="Bacteria"/>
</dbReference>
<evidence type="ECO:0000256" key="2">
    <source>
        <dbReference type="ARBA" id="ARBA00022692"/>
    </source>
</evidence>
<accession>A0A0A5G6C4</accession>
<dbReference type="Proteomes" id="UP000030401">
    <property type="component" value="Unassembled WGS sequence"/>
</dbReference>
<dbReference type="EMBL" id="AVPG01000006">
    <property type="protein sequence ID" value="KGX87574.1"/>
    <property type="molecule type" value="Genomic_DNA"/>
</dbReference>
<keyword evidence="4 5" id="KW-0472">Membrane</keyword>
<evidence type="ECO:0000313" key="7">
    <source>
        <dbReference type="Proteomes" id="UP000030401"/>
    </source>
</evidence>
<comment type="subcellular location">
    <subcellularLocation>
        <location evidence="1">Membrane</location>
        <topology evidence="1">Multi-pass membrane protein</topology>
    </subcellularLocation>
</comment>
<evidence type="ECO:0000256" key="4">
    <source>
        <dbReference type="ARBA" id="ARBA00023136"/>
    </source>
</evidence>
<protein>
    <recommendedName>
        <fullName evidence="8">Chloroplast import component protein (Tic20)</fullName>
    </recommendedName>
</protein>
<sequence length="115" mass="12730">METEQKPINGQKDIEEHKIMAILAYVIFFIPLLVAKESRFAMYHANQGLLLLIVAIGLNTIGSIIPVIGWLVIMPLGTLFAFVLFIIGIINASKGEMKPLPVIGKYTIIQLPDVK</sequence>
<evidence type="ECO:0000256" key="1">
    <source>
        <dbReference type="ARBA" id="ARBA00004141"/>
    </source>
</evidence>
<comment type="caution">
    <text evidence="6">The sequence shown here is derived from an EMBL/GenBank/DDBJ whole genome shotgun (WGS) entry which is preliminary data.</text>
</comment>
<reference evidence="6 7" key="1">
    <citation type="submission" date="2013-08" db="EMBL/GenBank/DDBJ databases">
        <authorList>
            <person name="Huang J."/>
            <person name="Wang G."/>
        </authorList>
    </citation>
    <scope>NUCLEOTIDE SEQUENCE [LARGE SCALE GENOMIC DNA]</scope>
    <source>
        <strain evidence="6 7">JSM 072002</strain>
    </source>
</reference>
<evidence type="ECO:0000256" key="5">
    <source>
        <dbReference type="SAM" id="Phobius"/>
    </source>
</evidence>
<gene>
    <name evidence="6" type="ORF">N784_15110</name>
</gene>
<keyword evidence="7" id="KW-1185">Reference proteome</keyword>
<evidence type="ECO:0000256" key="3">
    <source>
        <dbReference type="ARBA" id="ARBA00022989"/>
    </source>
</evidence>
<name>A0A0A5G6C4_9BACI</name>
<keyword evidence="3 5" id="KW-1133">Transmembrane helix</keyword>
<dbReference type="InterPro" id="IPR019109">
    <property type="entry name" value="MamF_MmsF"/>
</dbReference>
<dbReference type="Pfam" id="PF09685">
    <property type="entry name" value="MamF_MmsF"/>
    <property type="match status" value="1"/>
</dbReference>
<evidence type="ECO:0008006" key="8">
    <source>
        <dbReference type="Google" id="ProtNLM"/>
    </source>
</evidence>
<dbReference type="STRING" id="1385512.N784_15110"/>
<organism evidence="6 7">
    <name type="scientific">Pontibacillus litoralis JSM 072002</name>
    <dbReference type="NCBI Taxonomy" id="1385512"/>
    <lineage>
        <taxon>Bacteria</taxon>
        <taxon>Bacillati</taxon>
        <taxon>Bacillota</taxon>
        <taxon>Bacilli</taxon>
        <taxon>Bacillales</taxon>
        <taxon>Bacillaceae</taxon>
        <taxon>Pontibacillus</taxon>
    </lineage>
</organism>
<feature type="transmembrane region" description="Helical" evidence="5">
    <location>
        <begin position="19"/>
        <end position="35"/>
    </location>
</feature>
<proteinExistence type="predicted"/>
<dbReference type="RefSeq" id="WP_036833355.1">
    <property type="nucleotide sequence ID" value="NZ_AVPG01000006.1"/>
</dbReference>
<keyword evidence="2 5" id="KW-0812">Transmembrane</keyword>
<evidence type="ECO:0000313" key="6">
    <source>
        <dbReference type="EMBL" id="KGX87574.1"/>
    </source>
</evidence>
<dbReference type="OrthoDB" id="7595353at2"/>